<protein>
    <submittedName>
        <fullName evidence="6">DDB1- and CUL4-associated factor 8 isoform X2</fullName>
    </submittedName>
</protein>
<dbReference type="InterPro" id="IPR036322">
    <property type="entry name" value="WD40_repeat_dom_sf"/>
</dbReference>
<feature type="repeat" description="WD" evidence="3">
    <location>
        <begin position="49"/>
        <end position="81"/>
    </location>
</feature>
<evidence type="ECO:0000256" key="4">
    <source>
        <dbReference type="SAM" id="MobiDB-lite"/>
    </source>
</evidence>
<feature type="region of interest" description="Disordered" evidence="4">
    <location>
        <begin position="415"/>
        <end position="464"/>
    </location>
</feature>
<dbReference type="Proteomes" id="UP001652625">
    <property type="component" value="Chromosome 01"/>
</dbReference>
<keyword evidence="1 3" id="KW-0853">WD repeat</keyword>
<dbReference type="SMART" id="SM00320">
    <property type="entry name" value="WD40"/>
    <property type="match status" value="6"/>
</dbReference>
<evidence type="ECO:0000313" key="6">
    <source>
        <dbReference type="RefSeq" id="XP_065644169.1"/>
    </source>
</evidence>
<sequence length="464" mass="52598">MKDINKESFQYGIRSLNLRSSGCMRPKLFHDNVSSARLFVSRLNKFTELEFHKGCVNSLNFNQSGELIASGSDDLQIAIWDWTRYCKTPYLTYNSGHTRNVFQAKFMPNSNNATIASCAQDGQIRIGWILSEVDTKKIAQHKGASHKLTVEDGSPHILKTVGEDAVVYHIDLRESQPHKLMTLNTQKNCKVPLFSISSNPMNSCEFCVAGRDPWARIYDTRKIDESGKEVLKKFCPTELQANSGFAANITCSMYNYNGSELLCSYNDDDIYLFHTTDSENEPQHTYKGHRNSDTVKGVNFLGSRSEYIVSGSDCGYIYIWQKDTEEIVNFLHGDNVGVVNVLEPHPDECILATAGLDHEVKIWMATGEGFNDLEKLNKQVKVNLEARLNDRKRAPDLFESQLIFLMVRHHQRQRRRRLSQNEDGLEENIDDSSDDDDDDDDDDDNLSMDDNDSLNDTGAGCVQS</sequence>
<dbReference type="InterPro" id="IPR015943">
    <property type="entry name" value="WD40/YVTN_repeat-like_dom_sf"/>
</dbReference>
<dbReference type="InterPro" id="IPR001680">
    <property type="entry name" value="WD40_rpt"/>
</dbReference>
<evidence type="ECO:0000256" key="3">
    <source>
        <dbReference type="PROSITE-ProRule" id="PRU00221"/>
    </source>
</evidence>
<evidence type="ECO:0000313" key="5">
    <source>
        <dbReference type="Proteomes" id="UP001652625"/>
    </source>
</evidence>
<dbReference type="InterPro" id="IPR045151">
    <property type="entry name" value="DCAF8"/>
</dbReference>
<dbReference type="PANTHER" id="PTHR15574">
    <property type="entry name" value="WD REPEAT DOMAIN-CONTAINING FAMILY"/>
    <property type="match status" value="1"/>
</dbReference>
<name>A0ABM4B5P6_HYDVU</name>
<dbReference type="GeneID" id="101240454"/>
<gene>
    <name evidence="6" type="primary">LOC101240454</name>
</gene>
<dbReference type="Pfam" id="PF00400">
    <property type="entry name" value="WD40"/>
    <property type="match status" value="4"/>
</dbReference>
<accession>A0ABM4B5P6</accession>
<proteinExistence type="predicted"/>
<evidence type="ECO:0000256" key="1">
    <source>
        <dbReference type="ARBA" id="ARBA00022574"/>
    </source>
</evidence>
<dbReference type="RefSeq" id="XP_065644169.1">
    <property type="nucleotide sequence ID" value="XM_065788097.1"/>
</dbReference>
<organism evidence="5 6">
    <name type="scientific">Hydra vulgaris</name>
    <name type="common">Hydra</name>
    <name type="synonym">Hydra attenuata</name>
    <dbReference type="NCBI Taxonomy" id="6087"/>
    <lineage>
        <taxon>Eukaryota</taxon>
        <taxon>Metazoa</taxon>
        <taxon>Cnidaria</taxon>
        <taxon>Hydrozoa</taxon>
        <taxon>Hydroidolina</taxon>
        <taxon>Anthoathecata</taxon>
        <taxon>Aplanulata</taxon>
        <taxon>Hydridae</taxon>
        <taxon>Hydra</taxon>
    </lineage>
</organism>
<keyword evidence="2" id="KW-0677">Repeat</keyword>
<dbReference type="Gene3D" id="2.130.10.10">
    <property type="entry name" value="YVTN repeat-like/Quinoprotein amine dehydrogenase"/>
    <property type="match status" value="1"/>
</dbReference>
<dbReference type="PROSITE" id="PS50294">
    <property type="entry name" value="WD_REPEATS_REGION"/>
    <property type="match status" value="1"/>
</dbReference>
<reference evidence="6" key="2">
    <citation type="submission" date="2025-08" db="UniProtKB">
        <authorList>
            <consortium name="RefSeq"/>
        </authorList>
    </citation>
    <scope>IDENTIFICATION</scope>
</reference>
<dbReference type="PANTHER" id="PTHR15574:SF21">
    <property type="entry name" value="DDB1- AND CUL4-ASSOCIATED FACTOR 8"/>
    <property type="match status" value="1"/>
</dbReference>
<reference evidence="5" key="1">
    <citation type="submission" date="2025-05" db="UniProtKB">
        <authorList>
            <consortium name="RefSeq"/>
        </authorList>
    </citation>
    <scope>NUCLEOTIDE SEQUENCE [LARGE SCALE GENOMIC DNA]</scope>
</reference>
<keyword evidence="5" id="KW-1185">Reference proteome</keyword>
<dbReference type="SUPFAM" id="SSF50978">
    <property type="entry name" value="WD40 repeat-like"/>
    <property type="match status" value="1"/>
</dbReference>
<evidence type="ECO:0000256" key="2">
    <source>
        <dbReference type="ARBA" id="ARBA00022737"/>
    </source>
</evidence>
<dbReference type="PROSITE" id="PS50082">
    <property type="entry name" value="WD_REPEATS_2"/>
    <property type="match status" value="1"/>
</dbReference>
<feature type="compositionally biased region" description="Acidic residues" evidence="4">
    <location>
        <begin position="423"/>
        <end position="453"/>
    </location>
</feature>